<dbReference type="OrthoDB" id="9775607at2"/>
<keyword evidence="4 6" id="KW-0464">Manganese</keyword>
<evidence type="ECO:0000313" key="9">
    <source>
        <dbReference type="EMBL" id="SHO51941.1"/>
    </source>
</evidence>
<keyword evidence="10" id="KW-1185">Reference proteome</keyword>
<accession>A0A1M7YH83</accession>
<dbReference type="NCBIfam" id="TIGR01178">
    <property type="entry name" value="ade"/>
    <property type="match status" value="1"/>
</dbReference>
<reference evidence="9 10" key="1">
    <citation type="submission" date="2016-12" db="EMBL/GenBank/DDBJ databases">
        <authorList>
            <person name="Song W.-J."/>
            <person name="Kurnit D.M."/>
        </authorList>
    </citation>
    <scope>NUCLEOTIDE SEQUENCE [LARGE SCALE GENOMIC DNA]</scope>
    <source>
        <strain evidence="9 10">DSM 18488</strain>
    </source>
</reference>
<feature type="domain" description="Adenine deaminase C-terminal" evidence="8">
    <location>
        <begin position="402"/>
        <end position="569"/>
    </location>
</feature>
<dbReference type="GO" id="GO:0000034">
    <property type="term" value="F:adenine deaminase activity"/>
    <property type="evidence" value="ECO:0007669"/>
    <property type="project" value="UniProtKB-UniRule"/>
</dbReference>
<dbReference type="PANTHER" id="PTHR11113">
    <property type="entry name" value="N-ACETYLGLUCOSAMINE-6-PHOSPHATE DEACETYLASE"/>
    <property type="match status" value="1"/>
</dbReference>
<dbReference type="InterPro" id="IPR026912">
    <property type="entry name" value="Adenine_deam_C"/>
</dbReference>
<dbReference type="InterPro" id="IPR006679">
    <property type="entry name" value="Adenine_deam"/>
</dbReference>
<evidence type="ECO:0000256" key="2">
    <source>
        <dbReference type="ARBA" id="ARBA00012782"/>
    </source>
</evidence>
<name>A0A1M7YH83_9BACT</name>
<comment type="cofactor">
    <cofactor evidence="6">
        <name>Mn(2+)</name>
        <dbReference type="ChEBI" id="CHEBI:29035"/>
    </cofactor>
</comment>
<dbReference type="GO" id="GO:0006146">
    <property type="term" value="P:adenine catabolic process"/>
    <property type="evidence" value="ECO:0007669"/>
    <property type="project" value="InterPro"/>
</dbReference>
<dbReference type="AlphaFoldDB" id="A0A1M7YH83"/>
<evidence type="ECO:0000256" key="3">
    <source>
        <dbReference type="ARBA" id="ARBA00022801"/>
    </source>
</evidence>
<sequence>MNTDRIFSAIKKKLSDLVITNIQVVDVFSQDVFAADVAVSDGVFTGIGDYRGQGRVEIDGTGKFLIPGMIDAHVHIESTLVTPIEYSNAALARGITGVVADPHEIANVCGVAGIEFMIENSRHVPLDIYCMLPSCVPATSFEHSGATLTADDLRPLYSKEGVLGLAEVMDFPAVFAGDSDMLQKLADAEREERRIDGHMAGFDLDQLNGYAVAGIRTDHECDTEKGLVERVRRGIYTLIREGTVCRDLVKMLPAVNERNAPMLCFATDDKHLDDLCSEGGVDASVRMAIRHGLSPATAIQMASLNVARCYHLKNVGAVAPGYYADFSIVSDLDTLKIEEVYKRGRRVATNGVVDERVESASHQAPDNMLASINCPQVTENNLAIAMKGCSKARIIEIVPGTVVSNHLVESVEVENDQFVVDTARDQLKIAVIERHKALGSMAVGVVKGLRLQRGAIATTIAHDSHNLIVAGVTDADMIGAIEAIRTMQGGIVVVDQGRTLASLRLEIGGLMTSAAAEDVLVALGQVGQAARELAPTCAFNPFLALSFMSLVVIPHLKICDSGLFDFSTFSFTEVPVGD</sequence>
<dbReference type="RefSeq" id="WP_073615707.1">
    <property type="nucleotide sequence ID" value="NZ_FRFE01000030.1"/>
</dbReference>
<dbReference type="STRING" id="1121416.SAMN02745220_04291"/>
<dbReference type="EMBL" id="FRFE01000030">
    <property type="protein sequence ID" value="SHO51941.1"/>
    <property type="molecule type" value="Genomic_DNA"/>
</dbReference>
<dbReference type="EC" id="3.5.4.2" evidence="2 6"/>
<evidence type="ECO:0000256" key="5">
    <source>
        <dbReference type="ARBA" id="ARBA00047720"/>
    </source>
</evidence>
<organism evidence="9 10">
    <name type="scientific">Desulfopila aestuarii DSM 18488</name>
    <dbReference type="NCBI Taxonomy" id="1121416"/>
    <lineage>
        <taxon>Bacteria</taxon>
        <taxon>Pseudomonadati</taxon>
        <taxon>Thermodesulfobacteriota</taxon>
        <taxon>Desulfobulbia</taxon>
        <taxon>Desulfobulbales</taxon>
        <taxon>Desulfocapsaceae</taxon>
        <taxon>Desulfopila</taxon>
    </lineage>
</organism>
<dbReference type="Pfam" id="PF13382">
    <property type="entry name" value="Adenine_deam_C"/>
    <property type="match status" value="1"/>
</dbReference>
<evidence type="ECO:0000256" key="1">
    <source>
        <dbReference type="ARBA" id="ARBA00006773"/>
    </source>
</evidence>
<dbReference type="SUPFAM" id="SSF51556">
    <property type="entry name" value="Metallo-dependent hydrolases"/>
    <property type="match status" value="1"/>
</dbReference>
<protein>
    <recommendedName>
        <fullName evidence="2 6">Adenine deaminase</fullName>
        <shortName evidence="6">Adenase</shortName>
        <shortName evidence="6">Adenine aminase</shortName>
        <ecNumber evidence="2 6">3.5.4.2</ecNumber>
    </recommendedName>
</protein>
<evidence type="ECO:0000256" key="6">
    <source>
        <dbReference type="HAMAP-Rule" id="MF_01518"/>
    </source>
</evidence>
<dbReference type="Pfam" id="PF01979">
    <property type="entry name" value="Amidohydro_1"/>
    <property type="match status" value="1"/>
</dbReference>
<dbReference type="CDD" id="cd01295">
    <property type="entry name" value="AdeC"/>
    <property type="match status" value="1"/>
</dbReference>
<dbReference type="HAMAP" id="MF_01518">
    <property type="entry name" value="Adenine_deamin"/>
    <property type="match status" value="1"/>
</dbReference>
<comment type="similarity">
    <text evidence="1 6">Belongs to the metallo-dependent hydrolases superfamily. Adenine deaminase family.</text>
</comment>
<dbReference type="InterPro" id="IPR032466">
    <property type="entry name" value="Metal_Hydrolase"/>
</dbReference>
<keyword evidence="3 6" id="KW-0378">Hydrolase</keyword>
<dbReference type="Gene3D" id="2.30.40.10">
    <property type="entry name" value="Urease, subunit C, domain 1"/>
    <property type="match status" value="1"/>
</dbReference>
<dbReference type="Gene3D" id="3.20.20.140">
    <property type="entry name" value="Metal-dependent hydrolases"/>
    <property type="match status" value="1"/>
</dbReference>
<dbReference type="InterPro" id="IPR011059">
    <property type="entry name" value="Metal-dep_hydrolase_composite"/>
</dbReference>
<evidence type="ECO:0000259" key="7">
    <source>
        <dbReference type="Pfam" id="PF01979"/>
    </source>
</evidence>
<evidence type="ECO:0000313" key="10">
    <source>
        <dbReference type="Proteomes" id="UP000184603"/>
    </source>
</evidence>
<dbReference type="InterPro" id="IPR006680">
    <property type="entry name" value="Amidohydro-rel"/>
</dbReference>
<dbReference type="SUPFAM" id="SSF51338">
    <property type="entry name" value="Composite domain of metallo-dependent hydrolases"/>
    <property type="match status" value="1"/>
</dbReference>
<comment type="catalytic activity">
    <reaction evidence="5 6">
        <text>adenine + H2O + H(+) = hypoxanthine + NH4(+)</text>
        <dbReference type="Rhea" id="RHEA:23688"/>
        <dbReference type="ChEBI" id="CHEBI:15377"/>
        <dbReference type="ChEBI" id="CHEBI:15378"/>
        <dbReference type="ChEBI" id="CHEBI:16708"/>
        <dbReference type="ChEBI" id="CHEBI:17368"/>
        <dbReference type="ChEBI" id="CHEBI:28938"/>
        <dbReference type="EC" id="3.5.4.2"/>
    </reaction>
</comment>
<evidence type="ECO:0000256" key="4">
    <source>
        <dbReference type="ARBA" id="ARBA00023211"/>
    </source>
</evidence>
<gene>
    <name evidence="6" type="primary">ade</name>
    <name evidence="9" type="ORF">SAMN02745220_04291</name>
</gene>
<feature type="domain" description="Amidohydrolase-related" evidence="7">
    <location>
        <begin position="64"/>
        <end position="347"/>
    </location>
</feature>
<dbReference type="Proteomes" id="UP000184603">
    <property type="component" value="Unassembled WGS sequence"/>
</dbReference>
<evidence type="ECO:0000259" key="8">
    <source>
        <dbReference type="Pfam" id="PF13382"/>
    </source>
</evidence>
<dbReference type="PANTHER" id="PTHR11113:SF2">
    <property type="entry name" value="ADENINE DEAMINASE"/>
    <property type="match status" value="1"/>
</dbReference>
<proteinExistence type="inferred from homology"/>